<name>A0A934TQ19_9BURK</name>
<dbReference type="RefSeq" id="WP_201166428.1">
    <property type="nucleotide sequence ID" value="NZ_JAEPWM010000001.1"/>
</dbReference>
<keyword evidence="15" id="KW-1185">Reference proteome</keyword>
<evidence type="ECO:0000256" key="11">
    <source>
        <dbReference type="ARBA" id="ARBA00023237"/>
    </source>
</evidence>
<reference evidence="14" key="2">
    <citation type="submission" date="2021-01" db="EMBL/GenBank/DDBJ databases">
        <authorList>
            <person name="Kang M."/>
        </authorList>
    </citation>
    <scope>NUCLEOTIDE SEQUENCE</scope>
    <source>
        <strain evidence="14">KACC 17527</strain>
    </source>
</reference>
<dbReference type="SUPFAM" id="SSF89392">
    <property type="entry name" value="Prokaryotic lipoproteins and lipoprotein localization factors"/>
    <property type="match status" value="1"/>
</dbReference>
<dbReference type="Gene3D" id="2.50.20.10">
    <property type="entry name" value="Lipoprotein localisation LolA/LolB/LppX"/>
    <property type="match status" value="1"/>
</dbReference>
<dbReference type="AlphaFoldDB" id="A0A934TQ19"/>
<dbReference type="GO" id="GO:0009279">
    <property type="term" value="C:cell outer membrane"/>
    <property type="evidence" value="ECO:0007669"/>
    <property type="project" value="UniProtKB-SubCell"/>
</dbReference>
<evidence type="ECO:0000313" key="14">
    <source>
        <dbReference type="EMBL" id="MBK6005065.1"/>
    </source>
</evidence>
<dbReference type="EMBL" id="JAEPWM010000001">
    <property type="protein sequence ID" value="MBK6005065.1"/>
    <property type="molecule type" value="Genomic_DNA"/>
</dbReference>
<keyword evidence="7" id="KW-0653">Protein transport</keyword>
<evidence type="ECO:0000313" key="15">
    <source>
        <dbReference type="Proteomes" id="UP000630528"/>
    </source>
</evidence>
<comment type="subcellular location">
    <subcellularLocation>
        <location evidence="1">Cell outer membrane</location>
        <topology evidence="1">Lipid-anchor</topology>
    </subcellularLocation>
</comment>
<keyword evidence="5" id="KW-0813">Transport</keyword>
<evidence type="ECO:0000256" key="9">
    <source>
        <dbReference type="ARBA" id="ARBA00023139"/>
    </source>
</evidence>
<accession>A0A934TQ19</accession>
<comment type="subunit">
    <text evidence="3">Monomer.</text>
</comment>
<proteinExistence type="inferred from homology"/>
<dbReference type="PROSITE" id="PS51257">
    <property type="entry name" value="PROKAR_LIPOPROTEIN"/>
    <property type="match status" value="1"/>
</dbReference>
<sequence>MTARALARWGATAACALLLAACATPPTVAPAGVQQWNGRLALNVEGEASRSFSAGFELKGAPEQGELTLFNPLGGTLAVLDWAPGTATLRAEGKTRAFGSLDELAQQATGAPLPVASLFDWLQGKATAVAGWQADVSQVREGRLHARRTDPPPLADLRLVFER</sequence>
<evidence type="ECO:0000256" key="2">
    <source>
        <dbReference type="ARBA" id="ARBA00009696"/>
    </source>
</evidence>
<evidence type="ECO:0000256" key="12">
    <source>
        <dbReference type="ARBA" id="ARBA00023288"/>
    </source>
</evidence>
<evidence type="ECO:0000256" key="10">
    <source>
        <dbReference type="ARBA" id="ARBA00023186"/>
    </source>
</evidence>
<gene>
    <name evidence="14" type="ORF">JJB11_03080</name>
</gene>
<organism evidence="14 15">
    <name type="scientific">Ramlibacter ginsenosidimutans</name>
    <dbReference type="NCBI Taxonomy" id="502333"/>
    <lineage>
        <taxon>Bacteria</taxon>
        <taxon>Pseudomonadati</taxon>
        <taxon>Pseudomonadota</taxon>
        <taxon>Betaproteobacteria</taxon>
        <taxon>Burkholderiales</taxon>
        <taxon>Comamonadaceae</taxon>
        <taxon>Ramlibacter</taxon>
    </lineage>
</organism>
<keyword evidence="6 13" id="KW-0732">Signal</keyword>
<dbReference type="InterPro" id="IPR004565">
    <property type="entry name" value="OM_lipoprot_LolB"/>
</dbReference>
<evidence type="ECO:0000256" key="7">
    <source>
        <dbReference type="ARBA" id="ARBA00022927"/>
    </source>
</evidence>
<dbReference type="Proteomes" id="UP000630528">
    <property type="component" value="Unassembled WGS sequence"/>
</dbReference>
<protein>
    <recommendedName>
        <fullName evidence="4">Outer-membrane lipoprotein LolB</fullName>
    </recommendedName>
</protein>
<feature type="signal peptide" evidence="13">
    <location>
        <begin position="1"/>
        <end position="31"/>
    </location>
</feature>
<dbReference type="Pfam" id="PF03550">
    <property type="entry name" value="LolB"/>
    <property type="match status" value="1"/>
</dbReference>
<evidence type="ECO:0000256" key="4">
    <source>
        <dbReference type="ARBA" id="ARBA00016202"/>
    </source>
</evidence>
<keyword evidence="12 14" id="KW-0449">Lipoprotein</keyword>
<dbReference type="InterPro" id="IPR029046">
    <property type="entry name" value="LolA/LolB/LppX"/>
</dbReference>
<evidence type="ECO:0000256" key="5">
    <source>
        <dbReference type="ARBA" id="ARBA00022448"/>
    </source>
</evidence>
<evidence type="ECO:0000256" key="6">
    <source>
        <dbReference type="ARBA" id="ARBA00022729"/>
    </source>
</evidence>
<evidence type="ECO:0000256" key="8">
    <source>
        <dbReference type="ARBA" id="ARBA00023136"/>
    </source>
</evidence>
<keyword evidence="10" id="KW-0143">Chaperone</keyword>
<evidence type="ECO:0000256" key="1">
    <source>
        <dbReference type="ARBA" id="ARBA00004459"/>
    </source>
</evidence>
<evidence type="ECO:0000256" key="13">
    <source>
        <dbReference type="SAM" id="SignalP"/>
    </source>
</evidence>
<comment type="caution">
    <text evidence="14">The sequence shown here is derived from an EMBL/GenBank/DDBJ whole genome shotgun (WGS) entry which is preliminary data.</text>
</comment>
<evidence type="ECO:0000256" key="3">
    <source>
        <dbReference type="ARBA" id="ARBA00011245"/>
    </source>
</evidence>
<comment type="similarity">
    <text evidence="2">Belongs to the LolB family.</text>
</comment>
<reference evidence="14" key="1">
    <citation type="journal article" date="2012" name="J. Microbiol. Biotechnol.">
        <title>Ramlibacter ginsenosidimutans sp. nov., with ginsenoside-converting activity.</title>
        <authorList>
            <person name="Wang L."/>
            <person name="An D.S."/>
            <person name="Kim S.G."/>
            <person name="Jin F.X."/>
            <person name="Kim S.C."/>
            <person name="Lee S.T."/>
            <person name="Im W.T."/>
        </authorList>
    </citation>
    <scope>NUCLEOTIDE SEQUENCE</scope>
    <source>
        <strain evidence="14">KACC 17527</strain>
    </source>
</reference>
<keyword evidence="9" id="KW-0564">Palmitate</keyword>
<keyword evidence="8" id="KW-0472">Membrane</keyword>
<feature type="chain" id="PRO_5037809442" description="Outer-membrane lipoprotein LolB" evidence="13">
    <location>
        <begin position="32"/>
        <end position="163"/>
    </location>
</feature>
<dbReference type="GO" id="GO:0015031">
    <property type="term" value="P:protein transport"/>
    <property type="evidence" value="ECO:0007669"/>
    <property type="project" value="UniProtKB-KW"/>
</dbReference>
<keyword evidence="11" id="KW-0998">Cell outer membrane</keyword>